<proteinExistence type="predicted"/>
<dbReference type="Proteomes" id="UP000053236">
    <property type="component" value="Unassembled WGS sequence"/>
</dbReference>
<gene>
    <name evidence="1" type="ORF">L915_07008</name>
</gene>
<organism evidence="1">
    <name type="scientific">Phytophthora nicotianae</name>
    <name type="common">Potato buckeye rot agent</name>
    <name type="synonym">Phytophthora parasitica</name>
    <dbReference type="NCBI Taxonomy" id="4792"/>
    <lineage>
        <taxon>Eukaryota</taxon>
        <taxon>Sar</taxon>
        <taxon>Stramenopiles</taxon>
        <taxon>Oomycota</taxon>
        <taxon>Peronosporomycetes</taxon>
        <taxon>Peronosporales</taxon>
        <taxon>Peronosporaceae</taxon>
        <taxon>Phytophthora</taxon>
    </lineage>
</organism>
<name>W2H0H8_PHYNI</name>
<reference evidence="1" key="1">
    <citation type="submission" date="2013-11" db="EMBL/GenBank/DDBJ databases">
        <title>The Genome Sequence of Phytophthora parasitica CJ02B3.</title>
        <authorList>
            <consortium name="The Broad Institute Genomics Platform"/>
            <person name="Russ C."/>
            <person name="Tyler B."/>
            <person name="Panabieres F."/>
            <person name="Shan W."/>
            <person name="Tripathy S."/>
            <person name="Grunwald N."/>
            <person name="Machado M."/>
            <person name="Johnson C.S."/>
            <person name="Arredondo F."/>
            <person name="Hong C."/>
            <person name="Coffey M."/>
            <person name="Young S.K."/>
            <person name="Zeng Q."/>
            <person name="Gargeya S."/>
            <person name="Fitzgerald M."/>
            <person name="Abouelleil A."/>
            <person name="Alvarado L."/>
            <person name="Chapman S.B."/>
            <person name="Gainer-Dewar J."/>
            <person name="Goldberg J."/>
            <person name="Griggs A."/>
            <person name="Gujja S."/>
            <person name="Hansen M."/>
            <person name="Howarth C."/>
            <person name="Imamovic A."/>
            <person name="Ireland A."/>
            <person name="Larimer J."/>
            <person name="McCowan C."/>
            <person name="Murphy C."/>
            <person name="Pearson M."/>
            <person name="Poon T.W."/>
            <person name="Priest M."/>
            <person name="Roberts A."/>
            <person name="Saif S."/>
            <person name="Shea T."/>
            <person name="Sykes S."/>
            <person name="Wortman J."/>
            <person name="Nusbaum C."/>
            <person name="Birren B."/>
        </authorList>
    </citation>
    <scope>NUCLEOTIDE SEQUENCE [LARGE SCALE GENOMIC DNA]</scope>
    <source>
        <strain evidence="1">CJ02B3</strain>
    </source>
</reference>
<dbReference type="AlphaFoldDB" id="W2H0H8"/>
<dbReference type="EMBL" id="KI685809">
    <property type="protein sequence ID" value="ETK88783.1"/>
    <property type="molecule type" value="Genomic_DNA"/>
</dbReference>
<evidence type="ECO:0000313" key="1">
    <source>
        <dbReference type="EMBL" id="ETK88783.1"/>
    </source>
</evidence>
<sequence>MSSIAFVNTEYIVGTEYNISNHSVAIEVDFAN</sequence>
<protein>
    <submittedName>
        <fullName evidence="1">Uncharacterized protein</fullName>
    </submittedName>
</protein>
<accession>W2H0H8</accession>